<dbReference type="RefSeq" id="WP_145050319.1">
    <property type="nucleotide sequence ID" value="NZ_CP036433.1"/>
</dbReference>
<dbReference type="Gene3D" id="1.10.260.40">
    <property type="entry name" value="lambda repressor-like DNA-binding domains"/>
    <property type="match status" value="1"/>
</dbReference>
<evidence type="ECO:0000256" key="1">
    <source>
        <dbReference type="SAM" id="MobiDB-lite"/>
    </source>
</evidence>
<dbReference type="GO" id="GO:0003677">
    <property type="term" value="F:DNA binding"/>
    <property type="evidence" value="ECO:0007669"/>
    <property type="project" value="InterPro"/>
</dbReference>
<dbReference type="Proteomes" id="UP000317648">
    <property type="component" value="Chromosome"/>
</dbReference>
<gene>
    <name evidence="2" type="ORF">Pla8534_12590</name>
</gene>
<accession>A0A518DNR5</accession>
<name>A0A518DNR5_9BACT</name>
<reference evidence="2 3" key="1">
    <citation type="submission" date="2019-02" db="EMBL/GenBank/DDBJ databases">
        <title>Deep-cultivation of Planctomycetes and their phenomic and genomic characterization uncovers novel biology.</title>
        <authorList>
            <person name="Wiegand S."/>
            <person name="Jogler M."/>
            <person name="Boedeker C."/>
            <person name="Pinto D."/>
            <person name="Vollmers J."/>
            <person name="Rivas-Marin E."/>
            <person name="Kohn T."/>
            <person name="Peeters S.H."/>
            <person name="Heuer A."/>
            <person name="Rast P."/>
            <person name="Oberbeckmann S."/>
            <person name="Bunk B."/>
            <person name="Jeske O."/>
            <person name="Meyerdierks A."/>
            <person name="Storesund J.E."/>
            <person name="Kallscheuer N."/>
            <person name="Luecker S."/>
            <person name="Lage O.M."/>
            <person name="Pohl T."/>
            <person name="Merkel B.J."/>
            <person name="Hornburger P."/>
            <person name="Mueller R.-W."/>
            <person name="Bruemmer F."/>
            <person name="Labrenz M."/>
            <person name="Spormann A.M."/>
            <person name="Op den Camp H."/>
            <person name="Overmann J."/>
            <person name="Amann R."/>
            <person name="Jetten M.S.M."/>
            <person name="Mascher T."/>
            <person name="Medema M.H."/>
            <person name="Devos D.P."/>
            <person name="Kaster A.-K."/>
            <person name="Ovreas L."/>
            <person name="Rohde M."/>
            <person name="Galperin M.Y."/>
            <person name="Jogler C."/>
        </authorList>
    </citation>
    <scope>NUCLEOTIDE SEQUENCE [LARGE SCALE GENOMIC DNA]</scope>
    <source>
        <strain evidence="2 3">Pla85_3_4</strain>
    </source>
</reference>
<evidence type="ECO:0000313" key="2">
    <source>
        <dbReference type="EMBL" id="QDU93479.1"/>
    </source>
</evidence>
<evidence type="ECO:0000313" key="3">
    <source>
        <dbReference type="Proteomes" id="UP000317648"/>
    </source>
</evidence>
<organism evidence="2 3">
    <name type="scientific">Lignipirellula cremea</name>
    <dbReference type="NCBI Taxonomy" id="2528010"/>
    <lineage>
        <taxon>Bacteria</taxon>
        <taxon>Pseudomonadati</taxon>
        <taxon>Planctomycetota</taxon>
        <taxon>Planctomycetia</taxon>
        <taxon>Pirellulales</taxon>
        <taxon>Pirellulaceae</taxon>
        <taxon>Lignipirellula</taxon>
    </lineage>
</organism>
<dbReference type="InterPro" id="IPR010982">
    <property type="entry name" value="Lambda_DNA-bd_dom_sf"/>
</dbReference>
<dbReference type="KEGG" id="lcre:Pla8534_12590"/>
<protein>
    <submittedName>
        <fullName evidence="2">Uncharacterized protein</fullName>
    </submittedName>
</protein>
<dbReference type="SUPFAM" id="SSF47413">
    <property type="entry name" value="lambda repressor-like DNA-binding domains"/>
    <property type="match status" value="1"/>
</dbReference>
<proteinExistence type="predicted"/>
<keyword evidence="3" id="KW-1185">Reference proteome</keyword>
<dbReference type="AlphaFoldDB" id="A0A518DNR5"/>
<feature type="region of interest" description="Disordered" evidence="1">
    <location>
        <begin position="1"/>
        <end position="25"/>
    </location>
</feature>
<sequence>MPSIPSDRLRTDIQPPPEAFPNAPRSNQLNRIRAVREQQGVSLRTASRRLGLEMAEVRRQQEETADLTLSQLGRWCEVLDVPVADLLVDPSEPLSRPIRERAQMIRLMKTAAAMLEQAENVAVQRMARTLVDQLIGMMPELQEVGPWHSVGQRRSMEEYGRTAENSMPDNFFNGR</sequence>
<dbReference type="EMBL" id="CP036433">
    <property type="protein sequence ID" value="QDU93479.1"/>
    <property type="molecule type" value="Genomic_DNA"/>
</dbReference>
<dbReference type="InterPro" id="IPR001387">
    <property type="entry name" value="Cro/C1-type_HTH"/>
</dbReference>
<dbReference type="OrthoDB" id="276462at2"/>
<dbReference type="CDD" id="cd00093">
    <property type="entry name" value="HTH_XRE"/>
    <property type="match status" value="1"/>
</dbReference>